<evidence type="ECO:0000256" key="1">
    <source>
        <dbReference type="SAM" id="MobiDB-lite"/>
    </source>
</evidence>
<dbReference type="PANTHER" id="PTHR34675">
    <property type="entry name" value="PROTEIN TRIGALACTOSYLDIACYLGLYCEROL 2, CHLOROPLASTIC"/>
    <property type="match status" value="1"/>
</dbReference>
<keyword evidence="5" id="KW-1185">Reference proteome</keyword>
<organism evidence="4 5">
    <name type="scientific">Parathermosynechococcus lividus PCC 6715</name>
    <dbReference type="NCBI Taxonomy" id="1917166"/>
    <lineage>
        <taxon>Bacteria</taxon>
        <taxon>Bacillati</taxon>
        <taxon>Cyanobacteriota</taxon>
        <taxon>Cyanophyceae</taxon>
        <taxon>Acaryochloridales</taxon>
        <taxon>Thermosynechococcaceae</taxon>
        <taxon>Parathermosynechococcus</taxon>
    </lineage>
</organism>
<proteinExistence type="predicted"/>
<feature type="region of interest" description="Disordered" evidence="1">
    <location>
        <begin position="372"/>
        <end position="402"/>
    </location>
</feature>
<dbReference type="Proteomes" id="UP000231057">
    <property type="component" value="Chromosome"/>
</dbReference>
<sequence length="402" mass="42875">MMQSRRVQESLVGLLILAGLGILGVSLLWLRGNIAGANSYTLEVDLESAPGLAVGTQVRFRGVQVGRVTRIGFTPNGVTIGVRVNNVLIPRGAVPEIRQSGFIGQAYLDFTPTAEAPEIPEGMTAFAPTCQPELIYCNGDRIAGVRGTSLDDLVRAATNFTTALEQSGIINNANTLILGTTRTVSRADQSLAKIDSAVESFNALSSEARAELRNFSNASQAVTRAANQINELVEVNRNTINSALRNIDGAAKDLRTTLNALSPFINRLEQGELLTNLETLVKNGAEAAANLNRVSGTLSSPVIMLSIAQTLDAARATFVNAQKLTNDLLKITGDQSFQSDLRRLIQVLNRLLSSSQDLEQQLLALHATTLEQTLPSPEPPAPSSAVVATPPKNEEEAITSDP</sequence>
<dbReference type="InterPro" id="IPR003399">
    <property type="entry name" value="Mce/MlaD"/>
</dbReference>
<evidence type="ECO:0000313" key="4">
    <source>
        <dbReference type="EMBL" id="ATS18342.1"/>
    </source>
</evidence>
<dbReference type="OrthoDB" id="460587at2"/>
<evidence type="ECO:0000256" key="2">
    <source>
        <dbReference type="SAM" id="Phobius"/>
    </source>
</evidence>
<dbReference type="Pfam" id="PF02470">
    <property type="entry name" value="MlaD"/>
    <property type="match status" value="1"/>
</dbReference>
<evidence type="ECO:0000313" key="5">
    <source>
        <dbReference type="Proteomes" id="UP000231057"/>
    </source>
</evidence>
<feature type="transmembrane region" description="Helical" evidence="2">
    <location>
        <begin position="12"/>
        <end position="30"/>
    </location>
</feature>
<keyword evidence="2" id="KW-1133">Transmembrane helix</keyword>
<dbReference type="PANTHER" id="PTHR34675:SF1">
    <property type="entry name" value="PROTEIN TRIGALACTOSYLDIACYLGLYCEROL 2, CHLOROPLASTIC"/>
    <property type="match status" value="1"/>
</dbReference>
<reference evidence="4 5" key="1">
    <citation type="submission" date="2016-11" db="EMBL/GenBank/DDBJ databases">
        <title>Complete genome sequence of thermophilic cyanobacteria strain Synechococcus sp. PCC6715.</title>
        <authorList>
            <person name="Tang J."/>
            <person name="Daroch M."/>
            <person name="Liang Y."/>
            <person name="Jiang D."/>
            <person name="Shah M."/>
        </authorList>
    </citation>
    <scope>NUCLEOTIDE SEQUENCE [LARGE SCALE GENOMIC DNA]</scope>
    <source>
        <strain evidence="4 5">PCC 6715</strain>
    </source>
</reference>
<feature type="domain" description="Mce/MlaD" evidence="3">
    <location>
        <begin position="39"/>
        <end position="112"/>
    </location>
</feature>
<keyword evidence="2" id="KW-0812">Transmembrane</keyword>
<name>A0A2D2Q1D5_PARLV</name>
<reference evidence="5" key="2">
    <citation type="journal article" date="2022" name="Front. Microbiol.">
        <title>Comparative Genomic Analysis Revealed Distinct Molecular Components and Organization of CO2-Concentrating Mechanism in Thermophilic Cyanobacteria.</title>
        <authorList>
            <person name="Tang J."/>
            <person name="Zhou H."/>
            <person name="Yao D."/>
            <person name="Riaz S."/>
            <person name="You D."/>
            <person name="Klepacz-Smolka A."/>
            <person name="Daroch M."/>
        </authorList>
    </citation>
    <scope>NUCLEOTIDE SEQUENCE [LARGE SCALE GENOMIC DNA]</scope>
    <source>
        <strain evidence="5">PCC 6715</strain>
    </source>
</reference>
<dbReference type="EMBL" id="CP018092">
    <property type="protein sequence ID" value="ATS18342.1"/>
    <property type="molecule type" value="Genomic_DNA"/>
</dbReference>
<dbReference type="KEGG" id="slw:BRW62_05770"/>
<accession>A0A2D2Q1D5</accession>
<protein>
    <recommendedName>
        <fullName evidence="3">Mce/MlaD domain-containing protein</fullName>
    </recommendedName>
</protein>
<dbReference type="AlphaFoldDB" id="A0A2D2Q1D5"/>
<gene>
    <name evidence="4" type="ORF">BRW62_05770</name>
</gene>
<evidence type="ECO:0000259" key="3">
    <source>
        <dbReference type="Pfam" id="PF02470"/>
    </source>
</evidence>
<dbReference type="RefSeq" id="WP_099798686.1">
    <property type="nucleotide sequence ID" value="NZ_CP018092.1"/>
</dbReference>
<dbReference type="InterPro" id="IPR039342">
    <property type="entry name" value="TGD2-like"/>
</dbReference>
<keyword evidence="2" id="KW-0472">Membrane</keyword>